<keyword evidence="3 7" id="KW-0812">Transmembrane</keyword>
<evidence type="ECO:0000256" key="3">
    <source>
        <dbReference type="ARBA" id="ARBA00022692"/>
    </source>
</evidence>
<organism evidence="9 10">
    <name type="scientific">Prauserella oleivorans</name>
    <dbReference type="NCBI Taxonomy" id="1478153"/>
    <lineage>
        <taxon>Bacteria</taxon>
        <taxon>Bacillati</taxon>
        <taxon>Actinomycetota</taxon>
        <taxon>Actinomycetes</taxon>
        <taxon>Pseudonocardiales</taxon>
        <taxon>Pseudonocardiaceae</taxon>
        <taxon>Prauserella</taxon>
    </lineage>
</organism>
<dbReference type="PANTHER" id="PTHR30509">
    <property type="entry name" value="P-HYDROXYBENZOIC ACID EFFLUX PUMP SUBUNIT-RELATED"/>
    <property type="match status" value="1"/>
</dbReference>
<evidence type="ECO:0000313" key="9">
    <source>
        <dbReference type="EMBL" id="MFD2803070.1"/>
    </source>
</evidence>
<feature type="transmembrane region" description="Helical" evidence="7">
    <location>
        <begin position="74"/>
        <end position="92"/>
    </location>
</feature>
<feature type="domain" description="Integral membrane bound transporter" evidence="8">
    <location>
        <begin position="317"/>
        <end position="441"/>
    </location>
</feature>
<feature type="transmembrane region" description="Helical" evidence="7">
    <location>
        <begin position="150"/>
        <end position="171"/>
    </location>
</feature>
<evidence type="ECO:0000259" key="8">
    <source>
        <dbReference type="Pfam" id="PF13515"/>
    </source>
</evidence>
<evidence type="ECO:0000256" key="4">
    <source>
        <dbReference type="ARBA" id="ARBA00022989"/>
    </source>
</evidence>
<dbReference type="PANTHER" id="PTHR30509:SF9">
    <property type="entry name" value="MULTIDRUG RESISTANCE PROTEIN MDTO"/>
    <property type="match status" value="1"/>
</dbReference>
<feature type="transmembrane region" description="Helical" evidence="7">
    <location>
        <begin position="301"/>
        <end position="322"/>
    </location>
</feature>
<proteinExistence type="inferred from homology"/>
<keyword evidence="2" id="KW-1003">Cell membrane</keyword>
<evidence type="ECO:0000256" key="2">
    <source>
        <dbReference type="ARBA" id="ARBA00022475"/>
    </source>
</evidence>
<gene>
    <name evidence="9" type="ORF">ACFS2C_27120</name>
</gene>
<evidence type="ECO:0000256" key="1">
    <source>
        <dbReference type="ARBA" id="ARBA00004651"/>
    </source>
</evidence>
<dbReference type="Proteomes" id="UP001597478">
    <property type="component" value="Unassembled WGS sequence"/>
</dbReference>
<evidence type="ECO:0000313" key="10">
    <source>
        <dbReference type="Proteomes" id="UP001597478"/>
    </source>
</evidence>
<comment type="caution">
    <text evidence="9">The sequence shown here is derived from an EMBL/GenBank/DDBJ whole genome shotgun (WGS) entry which is preliminary data.</text>
</comment>
<feature type="transmembrane region" description="Helical" evidence="7">
    <location>
        <begin position="98"/>
        <end position="116"/>
    </location>
</feature>
<comment type="similarity">
    <text evidence="6">Belongs to the YccS/YhfK family.</text>
</comment>
<reference evidence="10" key="1">
    <citation type="journal article" date="2019" name="Int. J. Syst. Evol. Microbiol.">
        <title>The Global Catalogue of Microorganisms (GCM) 10K type strain sequencing project: providing services to taxonomists for standard genome sequencing and annotation.</title>
        <authorList>
            <consortium name="The Broad Institute Genomics Platform"/>
            <consortium name="The Broad Institute Genome Sequencing Center for Infectious Disease"/>
            <person name="Wu L."/>
            <person name="Ma J."/>
        </authorList>
    </citation>
    <scope>NUCLEOTIDE SEQUENCE [LARGE SCALE GENOMIC DNA]</scope>
    <source>
        <strain evidence="10">IBRC-M 10906</strain>
    </source>
</reference>
<feature type="transmembrane region" description="Helical" evidence="7">
    <location>
        <begin position="400"/>
        <end position="417"/>
    </location>
</feature>
<keyword evidence="10" id="KW-1185">Reference proteome</keyword>
<feature type="transmembrane region" description="Helical" evidence="7">
    <location>
        <begin position="429"/>
        <end position="448"/>
    </location>
</feature>
<dbReference type="RefSeq" id="WP_377395089.1">
    <property type="nucleotide sequence ID" value="NZ_JBHSAN010000054.1"/>
</dbReference>
<dbReference type="EMBL" id="JBHUOF010000049">
    <property type="protein sequence ID" value="MFD2803070.1"/>
    <property type="molecule type" value="Genomic_DNA"/>
</dbReference>
<evidence type="ECO:0000256" key="7">
    <source>
        <dbReference type="SAM" id="Phobius"/>
    </source>
</evidence>
<protein>
    <submittedName>
        <fullName evidence="9">FUSC family protein</fullName>
    </submittedName>
</protein>
<dbReference type="InterPro" id="IPR049453">
    <property type="entry name" value="Memb_transporter_dom"/>
</dbReference>
<feature type="transmembrane region" description="Helical" evidence="7">
    <location>
        <begin position="352"/>
        <end position="372"/>
    </location>
</feature>
<accession>A0ABW5WHJ5</accession>
<keyword evidence="4 7" id="KW-1133">Transmembrane helix</keyword>
<comment type="subcellular location">
    <subcellularLocation>
        <location evidence="1">Cell membrane</location>
        <topology evidence="1">Multi-pass membrane protein</topology>
    </subcellularLocation>
</comment>
<evidence type="ECO:0000256" key="6">
    <source>
        <dbReference type="ARBA" id="ARBA00043993"/>
    </source>
</evidence>
<feature type="transmembrane region" description="Helical" evidence="7">
    <location>
        <begin position="128"/>
        <end position="144"/>
    </location>
</feature>
<evidence type="ECO:0000256" key="5">
    <source>
        <dbReference type="ARBA" id="ARBA00023136"/>
    </source>
</evidence>
<feature type="transmembrane region" description="Helical" evidence="7">
    <location>
        <begin position="378"/>
        <end position="395"/>
    </location>
</feature>
<keyword evidence="5 7" id="KW-0472">Membrane</keyword>
<dbReference type="Pfam" id="PF13515">
    <property type="entry name" value="FUSC_2"/>
    <property type="match status" value="1"/>
</dbReference>
<sequence>MKYLRSDALSLRGWWKLRPADAALRSALRATIGANAVLVVVVLLGHPELGAAAAFGGMTAVHARFEPFAVRGRLLAGVALGMVVSVGAGVAASAAGWGTVPIVVLVAALAALAKLLTDAVGSGPPGGLMFVFAVSTMAMFPVTWSEVGWHLLSVAAGGAVAWLVGMSGRLVDQLGPVRLLVARALDAVATSRVTGDPHPAIAAIDAAWRAVNTVPARREVSGLEAALVDADLVLHDSSRAVAPLRERARELRAIRGIPVTAEGRRRRALLLHGGPVPGSRRSPGTLPAWGRMLRSAVRPSSAVFVGTVRVGLGVLAAGLLAAGFGFGHAYWAMVAAAAVLQTTNVRHTVHRTVQRAVGTVAGAVLGAALLLAQPSQPVVLTCVVIALLGAEFYVVRNYAAAMVFVTPLTLLLASIPAPADAAGLVADRVLDTVLGAFVGFLAAVVVPGRHRHATAVRRALESLEAANAELRRGLEAGDRPGLARARADVLSAVAALRRARDTVRGELFGSPLADQAGEAERHGYRLLRRTTAG</sequence>
<name>A0ABW5WHJ5_9PSEU</name>